<feature type="non-terminal residue" evidence="3">
    <location>
        <position position="383"/>
    </location>
</feature>
<comment type="caution">
    <text evidence="3">The sequence shown here is derived from an EMBL/GenBank/DDBJ whole genome shotgun (WGS) entry which is preliminary data.</text>
</comment>
<dbReference type="Proteomes" id="UP001519887">
    <property type="component" value="Unassembled WGS sequence"/>
</dbReference>
<evidence type="ECO:0000259" key="2">
    <source>
        <dbReference type="Pfam" id="PF18438"/>
    </source>
</evidence>
<evidence type="ECO:0000259" key="1">
    <source>
        <dbReference type="Pfam" id="PF07748"/>
    </source>
</evidence>
<proteinExistence type="predicted"/>
<dbReference type="SUPFAM" id="SSF74650">
    <property type="entry name" value="Galactose mutarotase-like"/>
    <property type="match status" value="1"/>
</dbReference>
<dbReference type="Gene3D" id="2.70.98.30">
    <property type="entry name" value="Golgi alpha-mannosidase II, domain 4"/>
    <property type="match status" value="1"/>
</dbReference>
<name>A0ABS7CG99_9BACL</name>
<accession>A0ABS7CG99</accession>
<dbReference type="EMBL" id="JAHZIK010001928">
    <property type="protein sequence ID" value="MBW7459949.1"/>
    <property type="molecule type" value="Genomic_DNA"/>
</dbReference>
<dbReference type="InterPro" id="IPR011013">
    <property type="entry name" value="Gal_mutarotase_sf_dom"/>
</dbReference>
<organism evidence="3 4">
    <name type="scientific">Paenibacillus sepulcri</name>
    <dbReference type="NCBI Taxonomy" id="359917"/>
    <lineage>
        <taxon>Bacteria</taxon>
        <taxon>Bacillati</taxon>
        <taxon>Bacillota</taxon>
        <taxon>Bacilli</taxon>
        <taxon>Bacillales</taxon>
        <taxon>Paenibacillaceae</taxon>
        <taxon>Paenibacillus</taxon>
    </lineage>
</organism>
<gene>
    <name evidence="3" type="ORF">K0U00_38405</name>
</gene>
<evidence type="ECO:0000313" key="4">
    <source>
        <dbReference type="Proteomes" id="UP001519887"/>
    </source>
</evidence>
<evidence type="ECO:0000313" key="3">
    <source>
        <dbReference type="EMBL" id="MBW7459949.1"/>
    </source>
</evidence>
<dbReference type="Pfam" id="PF07748">
    <property type="entry name" value="Glyco_hydro_38C"/>
    <property type="match status" value="1"/>
</dbReference>
<reference evidence="3 4" key="1">
    <citation type="submission" date="2021-07" db="EMBL/GenBank/DDBJ databases">
        <title>Paenibacillus radiodurans sp. nov., isolated from the southeastern edge of Tengger Desert.</title>
        <authorList>
            <person name="Zhang G."/>
        </authorList>
    </citation>
    <scope>NUCLEOTIDE SEQUENCE [LARGE SCALE GENOMIC DNA]</scope>
    <source>
        <strain evidence="3 4">CCM 7311</strain>
    </source>
</reference>
<feature type="domain" description="Glycosyl hydrolases 38 beta-1" evidence="2">
    <location>
        <begin position="26"/>
        <end position="136"/>
    </location>
</feature>
<dbReference type="PANTHER" id="PTHR46017">
    <property type="entry name" value="ALPHA-MANNOSIDASE 2C1"/>
    <property type="match status" value="1"/>
</dbReference>
<dbReference type="PANTHER" id="PTHR46017:SF2">
    <property type="entry name" value="MANNOSYLGLYCERATE HYDROLASE"/>
    <property type="match status" value="1"/>
</dbReference>
<dbReference type="InterPro" id="IPR041509">
    <property type="entry name" value="GH38_beta-1"/>
</dbReference>
<dbReference type="InterPro" id="IPR011682">
    <property type="entry name" value="Glyco_hydro_38_C"/>
</dbReference>
<feature type="non-terminal residue" evidence="3">
    <location>
        <position position="1"/>
    </location>
</feature>
<sequence>EAIIEDSLASLTGSIDTSGFAAVEAEEVYPLVIVNTSGWKRSGVITADIELQRIYFSEGMGFRDMKQALKAIDMPGLRMIDSLGGEISGDITDLGLRFGYELPEDRFRQPYFARSVQVRFELENVPALGHATYALLRDHRPVETQEALGSMITGGTTMENNNLAVTIEADGSLTITDKRTGVRLPGLCVYENTGDIGNEYMYRQPNHDQPITTRGTHADIRVLEDTPYHAAFEIRHLMMIPRSADSLLEQERRELVWFTGRRSGRSPALIPFEITTRVSLDRSACGVKVDSSFNNQAHDHRLRVLFETGFRAERHMADSIFEVAERNNAPSAQWSNPSNCQHQQAFVTLKGDSEGLTIANLGLNEYEILQDEKGTIAVTLLRA</sequence>
<protein>
    <submittedName>
        <fullName evidence="3">Alpha-mannosidase</fullName>
    </submittedName>
</protein>
<dbReference type="Pfam" id="PF18438">
    <property type="entry name" value="Glyco_hydro_38"/>
    <property type="match status" value="1"/>
</dbReference>
<dbReference type="Gene3D" id="2.60.40.2210">
    <property type="match status" value="1"/>
</dbReference>
<keyword evidence="4" id="KW-1185">Reference proteome</keyword>
<feature type="domain" description="Glycosyl hydrolase family 38 C-terminal" evidence="1">
    <location>
        <begin position="158"/>
        <end position="383"/>
    </location>
</feature>